<evidence type="ECO:0000313" key="2">
    <source>
        <dbReference type="Proteomes" id="UP000275385"/>
    </source>
</evidence>
<gene>
    <name evidence="1" type="ORF">DL546_001256</name>
</gene>
<dbReference type="InterPro" id="IPR029044">
    <property type="entry name" value="Nucleotide-diphossugar_trans"/>
</dbReference>
<dbReference type="InterPro" id="IPR008441">
    <property type="entry name" value="AfumC-like_glycosyl_Trfase"/>
</dbReference>
<dbReference type="Pfam" id="PF05704">
    <property type="entry name" value="Caps_synth"/>
    <property type="match status" value="1"/>
</dbReference>
<dbReference type="AlphaFoldDB" id="A0A420Y137"/>
<evidence type="ECO:0008006" key="3">
    <source>
        <dbReference type="Google" id="ProtNLM"/>
    </source>
</evidence>
<accession>A0A420Y137</accession>
<dbReference type="Gene3D" id="3.90.550.20">
    <property type="match status" value="1"/>
</dbReference>
<organism evidence="1 2">
    <name type="scientific">Coniochaeta pulveracea</name>
    <dbReference type="NCBI Taxonomy" id="177199"/>
    <lineage>
        <taxon>Eukaryota</taxon>
        <taxon>Fungi</taxon>
        <taxon>Dikarya</taxon>
        <taxon>Ascomycota</taxon>
        <taxon>Pezizomycotina</taxon>
        <taxon>Sordariomycetes</taxon>
        <taxon>Sordariomycetidae</taxon>
        <taxon>Coniochaetales</taxon>
        <taxon>Coniochaetaceae</taxon>
        <taxon>Coniochaeta</taxon>
    </lineage>
</organism>
<evidence type="ECO:0000313" key="1">
    <source>
        <dbReference type="EMBL" id="RKU41398.1"/>
    </source>
</evidence>
<protein>
    <recommendedName>
        <fullName evidence="3">Capsule polysaccharide biosynthesis protein</fullName>
    </recommendedName>
</protein>
<dbReference type="Proteomes" id="UP000275385">
    <property type="component" value="Unassembled WGS sequence"/>
</dbReference>
<proteinExistence type="predicted"/>
<keyword evidence="2" id="KW-1185">Reference proteome</keyword>
<dbReference type="OrthoDB" id="409543at2759"/>
<sequence length="401" mass="45613">MVIHNSSKVNETNVSQLSDEEILADLQTFKPLDGDSEKNIWAYWDKGLANCPPWGQRNIISWVRRHDPSWTVRVLDTVEGSPTHVSKYISDDFFPDSFRGGTMSGPHVGPHSSDLVRLPLLYLYGGIWVDVGFLLFRSLDNLCWNVLSNTSNTLELAAFAINMGPGLGMTFNGFIAARRGCLCIKYWHDTFLETWKGVNSTTGMSNHPLLQHLPRYEPPSRNGKMPPFRYAQFADYLAQVLCLERVRHLRDHSVNWDGPEYFARRVLLFDCPTEVYWAQRVTDWDGRKQFELLCRQRKGVDLDTPEYKEADQFVSSILENSTTMKISHGLATAGREYLAELWDKPENKEADRRPGTFAAVLRQAAVELEQSRPLKPVLLPVITSALLKGDVLKALGQPRED</sequence>
<name>A0A420Y137_9PEZI</name>
<dbReference type="EMBL" id="QVQW01000075">
    <property type="protein sequence ID" value="RKU41398.1"/>
    <property type="molecule type" value="Genomic_DNA"/>
</dbReference>
<dbReference type="GO" id="GO:0016757">
    <property type="term" value="F:glycosyltransferase activity"/>
    <property type="evidence" value="ECO:0007669"/>
    <property type="project" value="InterPro"/>
</dbReference>
<dbReference type="SUPFAM" id="SSF53448">
    <property type="entry name" value="Nucleotide-diphospho-sugar transferases"/>
    <property type="match status" value="1"/>
</dbReference>
<reference evidence="1 2" key="1">
    <citation type="submission" date="2018-08" db="EMBL/GenBank/DDBJ databases">
        <title>Draft genome of the lignicolous fungus Coniochaeta pulveracea.</title>
        <authorList>
            <person name="Borstlap C.J."/>
            <person name="De Witt R.N."/>
            <person name="Botha A."/>
            <person name="Volschenk H."/>
        </authorList>
    </citation>
    <scope>NUCLEOTIDE SEQUENCE [LARGE SCALE GENOMIC DNA]</scope>
    <source>
        <strain evidence="1 2">CAB683</strain>
    </source>
</reference>
<comment type="caution">
    <text evidence="1">The sequence shown here is derived from an EMBL/GenBank/DDBJ whole genome shotgun (WGS) entry which is preliminary data.</text>
</comment>